<evidence type="ECO:0000256" key="1">
    <source>
        <dbReference type="SAM" id="Phobius"/>
    </source>
</evidence>
<keyword evidence="1" id="KW-1133">Transmembrane helix</keyword>
<evidence type="ECO:0000313" key="2">
    <source>
        <dbReference type="EMBL" id="KYG34966.1"/>
    </source>
</evidence>
<comment type="caution">
    <text evidence="2">The sequence shown here is derived from an EMBL/GenBank/DDBJ whole genome shotgun (WGS) entry which is preliminary data.</text>
</comment>
<proteinExistence type="predicted"/>
<gene>
    <name evidence="2" type="ORF">AZF04_01130</name>
</gene>
<protein>
    <submittedName>
        <fullName evidence="2">Uncharacterized protein</fullName>
    </submittedName>
</protein>
<sequence length="72" mass="8989">MIKRYPIWFWITFLIVLITEVLFFVFGSTFYHIRDYVIRVYIITFAIHPIYIAIFLFFFWKKGMTGYKKLYK</sequence>
<organism evidence="2 3">
    <name type="scientific">Alkalihalobacillus trypoxylicola</name>
    <dbReference type="NCBI Taxonomy" id="519424"/>
    <lineage>
        <taxon>Bacteria</taxon>
        <taxon>Bacillati</taxon>
        <taxon>Bacillota</taxon>
        <taxon>Bacilli</taxon>
        <taxon>Bacillales</taxon>
        <taxon>Bacillaceae</taxon>
        <taxon>Alkalihalobacillus</taxon>
    </lineage>
</organism>
<dbReference type="Proteomes" id="UP000075806">
    <property type="component" value="Unassembled WGS sequence"/>
</dbReference>
<dbReference type="EMBL" id="LTAO01000001">
    <property type="protein sequence ID" value="KYG34966.1"/>
    <property type="molecule type" value="Genomic_DNA"/>
</dbReference>
<dbReference type="RefSeq" id="WP_061947218.1">
    <property type="nucleotide sequence ID" value="NZ_LTAO01000001.1"/>
</dbReference>
<evidence type="ECO:0000313" key="3">
    <source>
        <dbReference type="Proteomes" id="UP000075806"/>
    </source>
</evidence>
<keyword evidence="1" id="KW-0812">Transmembrane</keyword>
<accession>A0A161PKX9</accession>
<keyword evidence="3" id="KW-1185">Reference proteome</keyword>
<keyword evidence="1" id="KW-0472">Membrane</keyword>
<name>A0A161PKX9_9BACI</name>
<feature type="transmembrane region" description="Helical" evidence="1">
    <location>
        <begin position="38"/>
        <end position="60"/>
    </location>
</feature>
<dbReference type="AlphaFoldDB" id="A0A161PKX9"/>
<feature type="transmembrane region" description="Helical" evidence="1">
    <location>
        <begin position="7"/>
        <end position="26"/>
    </location>
</feature>
<reference evidence="2" key="1">
    <citation type="submission" date="2016-02" db="EMBL/GenBank/DDBJ databases">
        <title>Genome sequence of Bacillus trypoxylicola KCTC 13244(T).</title>
        <authorList>
            <person name="Jeong H."/>
            <person name="Park S.-H."/>
            <person name="Choi S.-K."/>
        </authorList>
    </citation>
    <scope>NUCLEOTIDE SEQUENCE [LARGE SCALE GENOMIC DNA]</scope>
    <source>
        <strain evidence="2">KCTC 13244</strain>
    </source>
</reference>